<sequence length="287" mass="31219">MTYKTRSERHQKIQKKSPLDKKTVLPMLGTALMVAPATLVLAPQQVQADEYQAPENNAYNLIDQIGWTAQEVAASNDLYASVMIAQALLESGNGSSLLATSPYYNLFGVKAYGGEPSVWLPTQEYLNGQWVTMNEPFRAYGSYWESLQDHAAVLKSMSYSTGVAHYKGAWKSQTTSYADATAYLTGRYATDPAYNQKLNWLIANYDLTRFDTPGQATDYSYTEMSTASASATTETASASTNSGGSYVVVAGDTLWDIANANGISVDQLMANNGLTSELIVVGQQLII</sequence>
<dbReference type="Proteomes" id="UP000782705">
    <property type="component" value="Unassembled WGS sequence"/>
</dbReference>
<dbReference type="SMART" id="SM00257">
    <property type="entry name" value="LysM"/>
    <property type="match status" value="1"/>
</dbReference>
<keyword evidence="4" id="KW-0378">Hydrolase</keyword>
<evidence type="ECO:0000259" key="6">
    <source>
        <dbReference type="PROSITE" id="PS51782"/>
    </source>
</evidence>
<organism evidence="7 8">
    <name type="scientific">Candidatus Enterococcus willemsii</name>
    <dbReference type="NCBI Taxonomy" id="1857215"/>
    <lineage>
        <taxon>Bacteria</taxon>
        <taxon>Bacillati</taxon>
        <taxon>Bacillota</taxon>
        <taxon>Bacilli</taxon>
        <taxon>Lactobacillales</taxon>
        <taxon>Enterococcaceae</taxon>
        <taxon>Enterococcus</taxon>
    </lineage>
</organism>
<dbReference type="PROSITE" id="PS51782">
    <property type="entry name" value="LYSM"/>
    <property type="match status" value="1"/>
</dbReference>
<dbReference type="SUPFAM" id="SSF54106">
    <property type="entry name" value="LysM domain"/>
    <property type="match status" value="1"/>
</dbReference>
<evidence type="ECO:0000256" key="3">
    <source>
        <dbReference type="ARBA" id="ARBA00022638"/>
    </source>
</evidence>
<dbReference type="PANTHER" id="PTHR33308:SF9">
    <property type="entry name" value="PEPTIDOGLYCAN HYDROLASE FLGJ"/>
    <property type="match status" value="1"/>
</dbReference>
<name>A0ABQ6YVV3_9ENTE</name>
<dbReference type="Gene3D" id="3.10.350.10">
    <property type="entry name" value="LysM domain"/>
    <property type="match status" value="1"/>
</dbReference>
<dbReference type="InterPro" id="IPR051056">
    <property type="entry name" value="Glycosyl_Hydrolase_73"/>
</dbReference>
<dbReference type="CDD" id="cd00118">
    <property type="entry name" value="LysM"/>
    <property type="match status" value="1"/>
</dbReference>
<comment type="caution">
    <text evidence="7">The sequence shown here is derived from an EMBL/GenBank/DDBJ whole genome shotgun (WGS) entry which is preliminary data.</text>
</comment>
<evidence type="ECO:0000256" key="2">
    <source>
        <dbReference type="ARBA" id="ARBA00022529"/>
    </source>
</evidence>
<dbReference type="InterPro" id="IPR018392">
    <property type="entry name" value="LysM"/>
</dbReference>
<dbReference type="EMBL" id="MAEL01000057">
    <property type="protein sequence ID" value="KAF1301471.1"/>
    <property type="molecule type" value="Genomic_DNA"/>
</dbReference>
<dbReference type="SMART" id="SM00047">
    <property type="entry name" value="LYZ2"/>
    <property type="match status" value="1"/>
</dbReference>
<keyword evidence="8" id="KW-1185">Reference proteome</keyword>
<keyword evidence="3" id="KW-0081">Bacteriolytic enzyme</keyword>
<dbReference type="InterPro" id="IPR036779">
    <property type="entry name" value="LysM_dom_sf"/>
</dbReference>
<evidence type="ECO:0000256" key="5">
    <source>
        <dbReference type="ARBA" id="ARBA00032108"/>
    </source>
</evidence>
<keyword evidence="2" id="KW-0929">Antimicrobial</keyword>
<gene>
    <name evidence="7" type="ORF">BAU17_05990</name>
</gene>
<proteinExistence type="inferred from homology"/>
<accession>A0ABQ6YVV3</accession>
<dbReference type="Pfam" id="PF01476">
    <property type="entry name" value="LysM"/>
    <property type="match status" value="1"/>
</dbReference>
<comment type="similarity">
    <text evidence="1">Belongs to the glycosyl hydrolase 73 family.</text>
</comment>
<dbReference type="InterPro" id="IPR002901">
    <property type="entry name" value="MGlyc_endo_b_GlcNAc-like_dom"/>
</dbReference>
<evidence type="ECO:0000313" key="7">
    <source>
        <dbReference type="EMBL" id="KAF1301471.1"/>
    </source>
</evidence>
<dbReference type="Pfam" id="PF01832">
    <property type="entry name" value="Glucosaminidase"/>
    <property type="match status" value="1"/>
</dbReference>
<evidence type="ECO:0000256" key="1">
    <source>
        <dbReference type="ARBA" id="ARBA00010266"/>
    </source>
</evidence>
<feature type="domain" description="LysM" evidence="6">
    <location>
        <begin position="244"/>
        <end position="287"/>
    </location>
</feature>
<dbReference type="PANTHER" id="PTHR33308">
    <property type="entry name" value="PEPTIDOGLYCAN HYDROLASE FLGJ"/>
    <property type="match status" value="1"/>
</dbReference>
<dbReference type="Gene3D" id="1.10.530.10">
    <property type="match status" value="1"/>
</dbReference>
<protein>
    <recommendedName>
        <fullName evidence="5">Peptidoglycan hydrolase</fullName>
    </recommendedName>
</protein>
<reference evidence="7 8" key="1">
    <citation type="submission" date="2016-06" db="EMBL/GenBank/DDBJ databases">
        <title>Four novel species of enterococci isolated from chicken manure.</title>
        <authorList>
            <person name="Van Tyne D."/>
        </authorList>
    </citation>
    <scope>NUCLEOTIDE SEQUENCE [LARGE SCALE GENOMIC DNA]</scope>
    <source>
        <strain evidence="7 8">CU12B</strain>
    </source>
</reference>
<evidence type="ECO:0000256" key="4">
    <source>
        <dbReference type="ARBA" id="ARBA00022801"/>
    </source>
</evidence>
<evidence type="ECO:0000313" key="8">
    <source>
        <dbReference type="Proteomes" id="UP000782705"/>
    </source>
</evidence>
<dbReference type="RefSeq" id="WP_161903253.1">
    <property type="nucleotide sequence ID" value="NZ_MAEL01000057.1"/>
</dbReference>
<dbReference type="Gene3D" id="4.10.80.30">
    <property type="entry name" value="DNA polymerase, domain 6"/>
    <property type="match status" value="1"/>
</dbReference>